<dbReference type="RefSeq" id="WP_105356843.1">
    <property type="nucleotide sequence ID" value="NZ_PUIB01000019.1"/>
</dbReference>
<evidence type="ECO:0000313" key="1">
    <source>
        <dbReference type="EMBL" id="PQO31702.1"/>
    </source>
</evidence>
<sequence>MTEAACTQAIALLTRRTLELAEVTQQLTSSGFVCHQAAGTAPDGSPQLQIRGTFQGNGDEIVVDVLADRWPETLLTPAAWGPCTTSDSLRRAVQHCPGWEEAAQKVEQHQGIVLLRFFEGATLPQTRDERVLRFLALLKLTLALSALPEVSVYFCPGGEVLLPLEFVGDVLHTSQMVGMPPFDLLANLRLSWLDERWIIFETIGNQQIDLPDLEVYADSQGKDLNEIASWLRRWSWQHFQPGTALPNGTVVEGPGGMKFQVVLADDSLLPPRRSVVRLICQDATAMPEGLPARLRIDHA</sequence>
<dbReference type="AlphaFoldDB" id="A0A2S8FHR3"/>
<name>A0A2S8FHR3_9BACT</name>
<evidence type="ECO:0008006" key="3">
    <source>
        <dbReference type="Google" id="ProtNLM"/>
    </source>
</evidence>
<evidence type="ECO:0000313" key="2">
    <source>
        <dbReference type="Proteomes" id="UP000239388"/>
    </source>
</evidence>
<gene>
    <name evidence="1" type="ORF">C5Y98_20020</name>
</gene>
<organism evidence="1 2">
    <name type="scientific">Blastopirellula marina</name>
    <dbReference type="NCBI Taxonomy" id="124"/>
    <lineage>
        <taxon>Bacteria</taxon>
        <taxon>Pseudomonadati</taxon>
        <taxon>Planctomycetota</taxon>
        <taxon>Planctomycetia</taxon>
        <taxon>Pirellulales</taxon>
        <taxon>Pirellulaceae</taxon>
        <taxon>Blastopirellula</taxon>
    </lineage>
</organism>
<dbReference type="Proteomes" id="UP000239388">
    <property type="component" value="Unassembled WGS sequence"/>
</dbReference>
<dbReference type="EMBL" id="PUIB01000019">
    <property type="protein sequence ID" value="PQO31702.1"/>
    <property type="molecule type" value="Genomic_DNA"/>
</dbReference>
<protein>
    <recommendedName>
        <fullName evidence="3">DUF4261 domain-containing protein</fullName>
    </recommendedName>
</protein>
<proteinExistence type="predicted"/>
<reference evidence="1 2" key="1">
    <citation type="submission" date="2018-02" db="EMBL/GenBank/DDBJ databases">
        <title>Comparative genomes isolates from brazilian mangrove.</title>
        <authorList>
            <person name="Araujo J.E."/>
            <person name="Taketani R.G."/>
            <person name="Silva M.C.P."/>
            <person name="Loureco M.V."/>
            <person name="Andreote F.D."/>
        </authorList>
    </citation>
    <scope>NUCLEOTIDE SEQUENCE [LARGE SCALE GENOMIC DNA]</scope>
    <source>
        <strain evidence="1 2">NAP PRIS-MGV</strain>
    </source>
</reference>
<comment type="caution">
    <text evidence="1">The sequence shown here is derived from an EMBL/GenBank/DDBJ whole genome shotgun (WGS) entry which is preliminary data.</text>
</comment>
<accession>A0A2S8FHR3</accession>
<dbReference type="OrthoDB" id="289776at2"/>